<dbReference type="EMBL" id="MU858426">
    <property type="protein sequence ID" value="KAK4206387.1"/>
    <property type="molecule type" value="Genomic_DNA"/>
</dbReference>
<dbReference type="Proteomes" id="UP001301769">
    <property type="component" value="Unassembled WGS sequence"/>
</dbReference>
<dbReference type="SUPFAM" id="SSF51322">
    <property type="entry name" value="Cyanovirin-N"/>
    <property type="match status" value="1"/>
</dbReference>
<dbReference type="InterPro" id="IPR011058">
    <property type="entry name" value="Cyanovirin-N"/>
</dbReference>
<feature type="signal peptide" evidence="1">
    <location>
        <begin position="1"/>
        <end position="20"/>
    </location>
</feature>
<comment type="caution">
    <text evidence="3">The sequence shown here is derived from an EMBL/GenBank/DDBJ whole genome shotgun (WGS) entry which is preliminary data.</text>
</comment>
<dbReference type="Pfam" id="PF08881">
    <property type="entry name" value="CVNH"/>
    <property type="match status" value="1"/>
</dbReference>
<keyword evidence="1" id="KW-0732">Signal</keyword>
<protein>
    <recommendedName>
        <fullName evidence="2">Cyanovirin-N domain-containing protein</fullName>
    </recommendedName>
</protein>
<organism evidence="3 4">
    <name type="scientific">Rhypophila decipiens</name>
    <dbReference type="NCBI Taxonomy" id="261697"/>
    <lineage>
        <taxon>Eukaryota</taxon>
        <taxon>Fungi</taxon>
        <taxon>Dikarya</taxon>
        <taxon>Ascomycota</taxon>
        <taxon>Pezizomycotina</taxon>
        <taxon>Sordariomycetes</taxon>
        <taxon>Sordariomycetidae</taxon>
        <taxon>Sordariales</taxon>
        <taxon>Naviculisporaceae</taxon>
        <taxon>Rhypophila</taxon>
    </lineage>
</organism>
<dbReference type="Gene3D" id="2.30.60.10">
    <property type="entry name" value="Cyanovirin-N"/>
    <property type="match status" value="1"/>
</dbReference>
<keyword evidence="4" id="KW-1185">Reference proteome</keyword>
<sequence>MHFAAAATAAIVLMARSALASPVASPSSSVPTVAPTSVMLGEILSEAESAAKDAELAAAGVAVDESVLAFSAGDAEGSLDKRSYLGTCGSCGIATVNGEYALECRCRNSAGAVDWTRIVLNRCLANANGQLDWRRNGGFQGSCSSYVLEGNRNFQSKCRNNAGATNWAWAKNLEERIHNWNGVLGCDV</sequence>
<reference evidence="3" key="1">
    <citation type="journal article" date="2023" name="Mol. Phylogenet. Evol.">
        <title>Genome-scale phylogeny and comparative genomics of the fungal order Sordariales.</title>
        <authorList>
            <person name="Hensen N."/>
            <person name="Bonometti L."/>
            <person name="Westerberg I."/>
            <person name="Brannstrom I.O."/>
            <person name="Guillou S."/>
            <person name="Cros-Aarteil S."/>
            <person name="Calhoun S."/>
            <person name="Haridas S."/>
            <person name="Kuo A."/>
            <person name="Mondo S."/>
            <person name="Pangilinan J."/>
            <person name="Riley R."/>
            <person name="LaButti K."/>
            <person name="Andreopoulos B."/>
            <person name="Lipzen A."/>
            <person name="Chen C."/>
            <person name="Yan M."/>
            <person name="Daum C."/>
            <person name="Ng V."/>
            <person name="Clum A."/>
            <person name="Steindorff A."/>
            <person name="Ohm R.A."/>
            <person name="Martin F."/>
            <person name="Silar P."/>
            <person name="Natvig D.O."/>
            <person name="Lalanne C."/>
            <person name="Gautier V."/>
            <person name="Ament-Velasquez S.L."/>
            <person name="Kruys A."/>
            <person name="Hutchinson M.I."/>
            <person name="Powell A.J."/>
            <person name="Barry K."/>
            <person name="Miller A.N."/>
            <person name="Grigoriev I.V."/>
            <person name="Debuchy R."/>
            <person name="Gladieux P."/>
            <person name="Hiltunen Thoren M."/>
            <person name="Johannesson H."/>
        </authorList>
    </citation>
    <scope>NUCLEOTIDE SEQUENCE</scope>
    <source>
        <strain evidence="3">PSN293</strain>
    </source>
</reference>
<dbReference type="SMART" id="SM01111">
    <property type="entry name" value="CVNH"/>
    <property type="match status" value="1"/>
</dbReference>
<dbReference type="InterPro" id="IPR036673">
    <property type="entry name" value="Cyanovirin-N_sf"/>
</dbReference>
<feature type="chain" id="PRO_5043011825" description="Cyanovirin-N domain-containing protein" evidence="1">
    <location>
        <begin position="21"/>
        <end position="188"/>
    </location>
</feature>
<dbReference type="AlphaFoldDB" id="A0AAN6XXK7"/>
<feature type="domain" description="Cyanovirin-N" evidence="2">
    <location>
        <begin position="83"/>
        <end position="186"/>
    </location>
</feature>
<evidence type="ECO:0000259" key="2">
    <source>
        <dbReference type="SMART" id="SM01111"/>
    </source>
</evidence>
<reference evidence="3" key="2">
    <citation type="submission" date="2023-05" db="EMBL/GenBank/DDBJ databases">
        <authorList>
            <consortium name="Lawrence Berkeley National Laboratory"/>
            <person name="Steindorff A."/>
            <person name="Hensen N."/>
            <person name="Bonometti L."/>
            <person name="Westerberg I."/>
            <person name="Brannstrom I.O."/>
            <person name="Guillou S."/>
            <person name="Cros-Aarteil S."/>
            <person name="Calhoun S."/>
            <person name="Haridas S."/>
            <person name="Kuo A."/>
            <person name="Mondo S."/>
            <person name="Pangilinan J."/>
            <person name="Riley R."/>
            <person name="Labutti K."/>
            <person name="Andreopoulos B."/>
            <person name="Lipzen A."/>
            <person name="Chen C."/>
            <person name="Yanf M."/>
            <person name="Daum C."/>
            <person name="Ng V."/>
            <person name="Clum A."/>
            <person name="Ohm R."/>
            <person name="Martin F."/>
            <person name="Silar P."/>
            <person name="Natvig D."/>
            <person name="Lalanne C."/>
            <person name="Gautier V."/>
            <person name="Ament-Velasquez S.L."/>
            <person name="Kruys A."/>
            <person name="Hutchinson M.I."/>
            <person name="Powell A.J."/>
            <person name="Barry K."/>
            <person name="Miller A.N."/>
            <person name="Grigoriev I.V."/>
            <person name="Debuchy R."/>
            <person name="Gladieux P."/>
            <person name="Thoren M.H."/>
            <person name="Johannesson H."/>
        </authorList>
    </citation>
    <scope>NUCLEOTIDE SEQUENCE</scope>
    <source>
        <strain evidence="3">PSN293</strain>
    </source>
</reference>
<evidence type="ECO:0000313" key="4">
    <source>
        <dbReference type="Proteomes" id="UP001301769"/>
    </source>
</evidence>
<proteinExistence type="predicted"/>
<gene>
    <name evidence="3" type="ORF">QBC37DRAFT_393491</name>
</gene>
<evidence type="ECO:0000256" key="1">
    <source>
        <dbReference type="SAM" id="SignalP"/>
    </source>
</evidence>
<evidence type="ECO:0000313" key="3">
    <source>
        <dbReference type="EMBL" id="KAK4206387.1"/>
    </source>
</evidence>
<accession>A0AAN6XXK7</accession>
<name>A0AAN6XXK7_9PEZI</name>